<dbReference type="PANTHER" id="PTHR38488:SF1">
    <property type="entry name" value="OXIDOREDUCTASE 9.5 KDA SUBUNIT, PUTATIVE (AFU_ORTHOLOGUE AFUA_5G08980)-RELATED"/>
    <property type="match status" value="1"/>
</dbReference>
<evidence type="ECO:0000256" key="1">
    <source>
        <dbReference type="SAM" id="MobiDB-lite"/>
    </source>
</evidence>
<organism evidence="2 3">
    <name type="scientific">Mycena citricolor</name>
    <dbReference type="NCBI Taxonomy" id="2018698"/>
    <lineage>
        <taxon>Eukaryota</taxon>
        <taxon>Fungi</taxon>
        <taxon>Dikarya</taxon>
        <taxon>Basidiomycota</taxon>
        <taxon>Agaricomycotina</taxon>
        <taxon>Agaricomycetes</taxon>
        <taxon>Agaricomycetidae</taxon>
        <taxon>Agaricales</taxon>
        <taxon>Marasmiineae</taxon>
        <taxon>Mycenaceae</taxon>
        <taxon>Mycena</taxon>
    </lineage>
</organism>
<proteinExistence type="predicted"/>
<feature type="region of interest" description="Disordered" evidence="1">
    <location>
        <begin position="48"/>
        <end position="67"/>
    </location>
</feature>
<gene>
    <name evidence="2" type="ORF">MYCIT1_LOCUS11604</name>
</gene>
<reference evidence="2" key="1">
    <citation type="submission" date="2023-11" db="EMBL/GenBank/DDBJ databases">
        <authorList>
            <person name="De Vega J J."/>
            <person name="De Vega J J."/>
        </authorList>
    </citation>
    <scope>NUCLEOTIDE SEQUENCE</scope>
</reference>
<evidence type="ECO:0000313" key="2">
    <source>
        <dbReference type="EMBL" id="CAK5268421.1"/>
    </source>
</evidence>
<dbReference type="PANTHER" id="PTHR38488">
    <property type="entry name" value="OXIDOREDUCTASE 9.5 KDA SUBUNIT, PUTATIVE (AFU_ORTHOLOGUE AFUA_5G08980)-RELATED"/>
    <property type="match status" value="1"/>
</dbReference>
<keyword evidence="3" id="KW-1185">Reference proteome</keyword>
<dbReference type="AlphaFoldDB" id="A0AAD2JYJ9"/>
<protein>
    <submittedName>
        <fullName evidence="2">Uncharacterized protein</fullName>
    </submittedName>
</protein>
<name>A0AAD2JYJ9_9AGAR</name>
<evidence type="ECO:0000313" key="3">
    <source>
        <dbReference type="Proteomes" id="UP001295794"/>
    </source>
</evidence>
<dbReference type="CDD" id="cd22903">
    <property type="entry name" value="NI9M"/>
    <property type="match status" value="1"/>
</dbReference>
<sequence length="143" mass="15770">MPFLGAYRTLQRHAHESPVIFFSCVIGLTGPAMMLVVPPIRERLGYKPSPPIPNSYPRTSPATTESSARLRRRIDDLAGLQWDEIERCGGDSLGVPIQNCRLPESNLTVLLHGRAANLAVQNLRVMRSSMNLVTLTARIHVSG</sequence>
<comment type="caution">
    <text evidence="2">The sequence shown here is derived from an EMBL/GenBank/DDBJ whole genome shotgun (WGS) entry which is preliminary data.</text>
</comment>
<dbReference type="Proteomes" id="UP001295794">
    <property type="component" value="Unassembled WGS sequence"/>
</dbReference>
<accession>A0AAD2JYJ9</accession>
<dbReference type="EMBL" id="CAVNYO010000138">
    <property type="protein sequence ID" value="CAK5268421.1"/>
    <property type="molecule type" value="Genomic_DNA"/>
</dbReference>
<feature type="compositionally biased region" description="Polar residues" evidence="1">
    <location>
        <begin position="56"/>
        <end position="67"/>
    </location>
</feature>
<dbReference type="InterPro" id="IPR039961">
    <property type="entry name" value="Nuo9.5"/>
</dbReference>